<dbReference type="KEGG" id="cgv:CGLAU_04120"/>
<evidence type="ECO:0000313" key="1">
    <source>
        <dbReference type="EMBL" id="AQQ14800.1"/>
    </source>
</evidence>
<dbReference type="AlphaFoldDB" id="A0A1Q2HVI8"/>
<protein>
    <submittedName>
        <fullName evidence="1">Uncharacterized protein</fullName>
    </submittedName>
</protein>
<name>A0A1Q2HVI8_9CORY</name>
<proteinExistence type="predicted"/>
<dbReference type="RefSeq" id="WP_095659589.1">
    <property type="nucleotide sequence ID" value="NZ_CALTZW010000002.1"/>
</dbReference>
<organism evidence="1 2">
    <name type="scientific">Corynebacterium glaucum</name>
    <dbReference type="NCBI Taxonomy" id="187491"/>
    <lineage>
        <taxon>Bacteria</taxon>
        <taxon>Bacillati</taxon>
        <taxon>Actinomycetota</taxon>
        <taxon>Actinomycetes</taxon>
        <taxon>Mycobacteriales</taxon>
        <taxon>Corynebacteriaceae</taxon>
        <taxon>Corynebacterium</taxon>
    </lineage>
</organism>
<keyword evidence="2" id="KW-1185">Reference proteome</keyword>
<gene>
    <name evidence="1" type="ORF">CGLAU_04120</name>
</gene>
<sequence>MFATIVLVCIVLLFAYVYFLLRRSEHRVADSDYALDTFGTYKTGGRTEWRNEEYYRQALASIPHTDQLVAQLRSPLAAGIAQQWSIASSELPALPNYDHDDQVRAAMRCAQRLMRINRDCATLLSAEQGNPDARLAIVATLDRDLRFADTKCPTLTLEQLRIRDELRAIADRARALKGTVESPRFFDDYLSLVRDYAALVVRARPVCFKRMKADAPFEPPPIGSIFYVFGCTHGLVPWTTAYSLDKHRVTE</sequence>
<dbReference type="EMBL" id="CP019688">
    <property type="protein sequence ID" value="AQQ14800.1"/>
    <property type="molecule type" value="Genomic_DNA"/>
</dbReference>
<reference evidence="1 2" key="1">
    <citation type="submission" date="2016-12" db="EMBL/GenBank/DDBJ databases">
        <authorList>
            <person name="Song W.-J."/>
            <person name="Kurnit D.M."/>
        </authorList>
    </citation>
    <scope>NUCLEOTIDE SEQUENCE [LARGE SCALE GENOMIC DNA]</scope>
    <source>
        <strain evidence="1 2">DSM 30827</strain>
    </source>
</reference>
<accession>A0A1Q2HVI8</accession>
<dbReference type="OrthoDB" id="4411371at2"/>
<evidence type="ECO:0000313" key="2">
    <source>
        <dbReference type="Proteomes" id="UP000217209"/>
    </source>
</evidence>
<dbReference type="Proteomes" id="UP000217209">
    <property type="component" value="Chromosome"/>
</dbReference>